<feature type="signal peptide" evidence="1">
    <location>
        <begin position="1"/>
        <end position="23"/>
    </location>
</feature>
<feature type="chain" id="PRO_5043617396" evidence="1">
    <location>
        <begin position="24"/>
        <end position="167"/>
    </location>
</feature>
<dbReference type="Proteomes" id="UP001154282">
    <property type="component" value="Unassembled WGS sequence"/>
</dbReference>
<organism evidence="2 3">
    <name type="scientific">Linum tenue</name>
    <dbReference type="NCBI Taxonomy" id="586396"/>
    <lineage>
        <taxon>Eukaryota</taxon>
        <taxon>Viridiplantae</taxon>
        <taxon>Streptophyta</taxon>
        <taxon>Embryophyta</taxon>
        <taxon>Tracheophyta</taxon>
        <taxon>Spermatophyta</taxon>
        <taxon>Magnoliopsida</taxon>
        <taxon>eudicotyledons</taxon>
        <taxon>Gunneridae</taxon>
        <taxon>Pentapetalae</taxon>
        <taxon>rosids</taxon>
        <taxon>fabids</taxon>
        <taxon>Malpighiales</taxon>
        <taxon>Linaceae</taxon>
        <taxon>Linum</taxon>
    </lineage>
</organism>
<evidence type="ECO:0000313" key="2">
    <source>
        <dbReference type="EMBL" id="CAI0558095.1"/>
    </source>
</evidence>
<evidence type="ECO:0000313" key="3">
    <source>
        <dbReference type="Proteomes" id="UP001154282"/>
    </source>
</evidence>
<gene>
    <name evidence="2" type="ORF">LITE_LOCUS48622</name>
</gene>
<dbReference type="AlphaFoldDB" id="A0AAV0RL32"/>
<feature type="non-terminal residue" evidence="2">
    <location>
        <position position="1"/>
    </location>
</feature>
<proteinExistence type="predicted"/>
<reference evidence="2" key="1">
    <citation type="submission" date="2022-08" db="EMBL/GenBank/DDBJ databases">
        <authorList>
            <person name="Gutierrez-Valencia J."/>
        </authorList>
    </citation>
    <scope>NUCLEOTIDE SEQUENCE</scope>
</reference>
<comment type="caution">
    <text evidence="2">The sequence shown here is derived from an EMBL/GenBank/DDBJ whole genome shotgun (WGS) entry which is preliminary data.</text>
</comment>
<dbReference type="EMBL" id="CAMGYJ010000011">
    <property type="protein sequence ID" value="CAI0558095.1"/>
    <property type="molecule type" value="Genomic_DNA"/>
</dbReference>
<sequence length="167" mass="18956">RITQRIAHHYGVLWLLSSSSTWSQPGRPEVKEEVPPAPPPVLICLTENFVVQHWAFELRCEMQERLQEIWAQTGNLFWSLCHRDLHLSLLWALQPRPTFCCLTLQSSILQSPPTPPATPFLLLLPVSVFLICGVSIFELAQSTLHSFVVVKESMIEFGVTIITHGFV</sequence>
<keyword evidence="1" id="KW-0732">Signal</keyword>
<accession>A0AAV0RL32</accession>
<keyword evidence="3" id="KW-1185">Reference proteome</keyword>
<protein>
    <submittedName>
        <fullName evidence="2">Uncharacterized protein</fullName>
    </submittedName>
</protein>
<name>A0AAV0RL32_9ROSI</name>
<evidence type="ECO:0000256" key="1">
    <source>
        <dbReference type="SAM" id="SignalP"/>
    </source>
</evidence>